<evidence type="ECO:0000259" key="1">
    <source>
        <dbReference type="Pfam" id="PF12481"/>
    </source>
</evidence>
<proteinExistence type="predicted"/>
<dbReference type="AlphaFoldDB" id="A0A4S8K0B5"/>
<evidence type="ECO:0000313" key="3">
    <source>
        <dbReference type="Proteomes" id="UP000317650"/>
    </source>
</evidence>
<reference evidence="2 3" key="1">
    <citation type="journal article" date="2019" name="Nat. Plants">
        <title>Genome sequencing of Musa balbisiana reveals subgenome evolution and function divergence in polyploid bananas.</title>
        <authorList>
            <person name="Yao X."/>
        </authorList>
    </citation>
    <scope>NUCLEOTIDE SEQUENCE [LARGE SCALE GENOMIC DNA]</scope>
    <source>
        <strain evidence="3">cv. DH-PKW</strain>
        <tissue evidence="2">Leaves</tissue>
    </source>
</reference>
<gene>
    <name evidence="2" type="ORF">C4D60_Mb08t00400</name>
</gene>
<dbReference type="InterPro" id="IPR024286">
    <property type="entry name" value="DUF3700"/>
</dbReference>
<feature type="domain" description="DUF3700" evidence="1">
    <location>
        <begin position="2"/>
        <end position="77"/>
    </location>
</feature>
<evidence type="ECO:0000313" key="2">
    <source>
        <dbReference type="EMBL" id="THU68106.1"/>
    </source>
</evidence>
<dbReference type="Pfam" id="PF12481">
    <property type="entry name" value="DUF3700"/>
    <property type="match status" value="1"/>
</dbReference>
<dbReference type="InterPro" id="IPR044828">
    <property type="entry name" value="TSJT1-like"/>
</dbReference>
<organism evidence="2 3">
    <name type="scientific">Musa balbisiana</name>
    <name type="common">Banana</name>
    <dbReference type="NCBI Taxonomy" id="52838"/>
    <lineage>
        <taxon>Eukaryota</taxon>
        <taxon>Viridiplantae</taxon>
        <taxon>Streptophyta</taxon>
        <taxon>Embryophyta</taxon>
        <taxon>Tracheophyta</taxon>
        <taxon>Spermatophyta</taxon>
        <taxon>Magnoliopsida</taxon>
        <taxon>Liliopsida</taxon>
        <taxon>Zingiberales</taxon>
        <taxon>Musaceae</taxon>
        <taxon>Musa</taxon>
    </lineage>
</organism>
<dbReference type="PANTHER" id="PTHR45952:SF5">
    <property type="entry name" value="ALUMINUM INDUCED PROTEIN WITH YGL AND LRDR MOTIFS"/>
    <property type="match status" value="1"/>
</dbReference>
<comment type="caution">
    <text evidence="2">The sequence shown here is derived from an EMBL/GenBank/DDBJ whole genome shotgun (WGS) entry which is preliminary data.</text>
</comment>
<accession>A0A4S8K0B5</accession>
<dbReference type="Proteomes" id="UP000317650">
    <property type="component" value="Chromosome 8"/>
</dbReference>
<keyword evidence="3" id="KW-1185">Reference proteome</keyword>
<sequence>MLGVFSGEVVEVPEELVVAGSRTPSPKTRAAELMNRFLGSSAPAVSIQLGYLCHLAYSHTNQSPFAPRLILSVPPIFLSSAQMKQQKFLSPFFLLSLSLSLSLHR</sequence>
<dbReference type="EMBL" id="PYDT01000002">
    <property type="protein sequence ID" value="THU68106.1"/>
    <property type="molecule type" value="Genomic_DNA"/>
</dbReference>
<dbReference type="PANTHER" id="PTHR45952">
    <property type="entry name" value="ALUMINUM INDUCED PROTEIN WITH YGL AND LRDR MOTIFS"/>
    <property type="match status" value="1"/>
</dbReference>
<name>A0A4S8K0B5_MUSBA</name>
<protein>
    <recommendedName>
        <fullName evidence="1">DUF3700 domain-containing protein</fullName>
    </recommendedName>
</protein>